<dbReference type="AlphaFoldDB" id="A0AAE6UIG1"/>
<proteinExistence type="predicted"/>
<dbReference type="InterPro" id="IPR032528">
    <property type="entry name" value="Ribosom_S30AE_C"/>
</dbReference>
<dbReference type="Proteomes" id="UP000422822">
    <property type="component" value="Chromosome"/>
</dbReference>
<comment type="subunit">
    <text evidence="2">Associates exclusively with 100S ribosomes, which are dimers of 70S ribosomes.</text>
</comment>
<protein>
    <recommendedName>
        <fullName evidence="3">Ribosome hibernation promoting factor</fullName>
    </recommendedName>
</protein>
<dbReference type="GO" id="GO:0045900">
    <property type="term" value="P:negative regulation of translational elongation"/>
    <property type="evidence" value="ECO:0007669"/>
    <property type="project" value="TreeGrafter"/>
</dbReference>
<keyword evidence="6" id="KW-1185">Reference proteome</keyword>
<dbReference type="SUPFAM" id="SSF69754">
    <property type="entry name" value="Ribosome binding protein Y (YfiA homologue)"/>
    <property type="match status" value="1"/>
</dbReference>
<reference evidence="5 6" key="1">
    <citation type="submission" date="2018-10" db="EMBL/GenBank/DDBJ databases">
        <title>Propagation and draft genome sequences of three atypical Erhlichia ruminantium isolates.</title>
        <authorList>
            <person name="Liebenberg J."/>
            <person name="Steyn H."/>
            <person name="Josemans A."/>
            <person name="Zweygarth E."/>
        </authorList>
    </citation>
    <scope>NUCLEOTIDE SEQUENCE [LARGE SCALE GENOMIC DNA]</scope>
    <source>
        <strain evidence="5 6">Omatjenne</strain>
    </source>
</reference>
<evidence type="ECO:0000259" key="4">
    <source>
        <dbReference type="Pfam" id="PF16321"/>
    </source>
</evidence>
<dbReference type="Pfam" id="PF02482">
    <property type="entry name" value="Ribosomal_S30AE"/>
    <property type="match status" value="1"/>
</dbReference>
<evidence type="ECO:0000313" key="6">
    <source>
        <dbReference type="Proteomes" id="UP000422822"/>
    </source>
</evidence>
<evidence type="ECO:0000313" key="5">
    <source>
        <dbReference type="EMBL" id="QGR03385.1"/>
    </source>
</evidence>
<dbReference type="Gene3D" id="3.30.160.100">
    <property type="entry name" value="Ribosome hibernation promotion factor-like"/>
    <property type="match status" value="1"/>
</dbReference>
<gene>
    <name evidence="5" type="primary">raiA</name>
    <name evidence="5" type="ORF">EDL80_02160</name>
</gene>
<dbReference type="RefSeq" id="WP_158406564.1">
    <property type="nucleotide sequence ID" value="NZ_CP033454.1"/>
</dbReference>
<evidence type="ECO:0000256" key="2">
    <source>
        <dbReference type="ARBA" id="ARBA00038695"/>
    </source>
</evidence>
<dbReference type="InterPro" id="IPR038416">
    <property type="entry name" value="Ribosom_S30AE_C_sf"/>
</dbReference>
<dbReference type="InterPro" id="IPR003489">
    <property type="entry name" value="RHF/RaiA"/>
</dbReference>
<feature type="domain" description="Sigma 54 modulation/S30EA ribosomal protein C-terminal" evidence="4">
    <location>
        <begin position="139"/>
        <end position="187"/>
    </location>
</feature>
<dbReference type="InterPro" id="IPR050574">
    <property type="entry name" value="HPF/YfiA_ribosome-assoc"/>
</dbReference>
<dbReference type="GO" id="GO:0022627">
    <property type="term" value="C:cytosolic small ribosomal subunit"/>
    <property type="evidence" value="ECO:0007669"/>
    <property type="project" value="TreeGrafter"/>
</dbReference>
<evidence type="ECO:0000256" key="1">
    <source>
        <dbReference type="ARBA" id="ARBA00022845"/>
    </source>
</evidence>
<dbReference type="InterPro" id="IPR036567">
    <property type="entry name" value="RHF-like"/>
</dbReference>
<sequence>MNIVITTRGFDITDNIRSYIEKGIDDHIVKFFFGDTTVTIKVILSKDANLFNANISISDVKGEFIRISKTADTAYHAIDNVINYLSNKLKQHKSEKINKYRHNKHSIKSQMKCFGYVVNKNEIENYDIDNDTHNSTGLVIEEDVIVKTMTIGDAIMEMELLSLPALLFINVKNNRVNMVYTRNDGNIVWVDPLNVSSVQ</sequence>
<name>A0AAE6UIG1_EHRRU</name>
<dbReference type="PANTHER" id="PTHR33231:SF1">
    <property type="entry name" value="30S RIBOSOMAL PROTEIN"/>
    <property type="match status" value="1"/>
</dbReference>
<dbReference type="PANTHER" id="PTHR33231">
    <property type="entry name" value="30S RIBOSOMAL PROTEIN"/>
    <property type="match status" value="1"/>
</dbReference>
<keyword evidence="1" id="KW-0810">Translation regulation</keyword>
<evidence type="ECO:0000256" key="3">
    <source>
        <dbReference type="ARBA" id="ARBA00041148"/>
    </source>
</evidence>
<dbReference type="Gene3D" id="3.30.505.50">
    <property type="entry name" value="Sigma 54 modulation/S30EA ribosomal protein, C-terminal domain"/>
    <property type="match status" value="1"/>
</dbReference>
<accession>A0AAE6UIG1</accession>
<dbReference type="Pfam" id="PF16321">
    <property type="entry name" value="Ribosom_S30AE_C"/>
    <property type="match status" value="1"/>
</dbReference>
<dbReference type="NCBIfam" id="TIGR00741">
    <property type="entry name" value="yfiA"/>
    <property type="match status" value="1"/>
</dbReference>
<dbReference type="EMBL" id="CP033455">
    <property type="protein sequence ID" value="QGR03385.1"/>
    <property type="molecule type" value="Genomic_DNA"/>
</dbReference>
<organism evidence="5 6">
    <name type="scientific">Ehrlichia ruminantium</name>
    <name type="common">heartwater rickettsia</name>
    <name type="synonym">Cowdria ruminantium</name>
    <dbReference type="NCBI Taxonomy" id="779"/>
    <lineage>
        <taxon>Bacteria</taxon>
        <taxon>Pseudomonadati</taxon>
        <taxon>Pseudomonadota</taxon>
        <taxon>Alphaproteobacteria</taxon>
        <taxon>Rickettsiales</taxon>
        <taxon>Anaplasmataceae</taxon>
        <taxon>Ehrlichia</taxon>
    </lineage>
</organism>
<dbReference type="GO" id="GO:0043024">
    <property type="term" value="F:ribosomal small subunit binding"/>
    <property type="evidence" value="ECO:0007669"/>
    <property type="project" value="TreeGrafter"/>
</dbReference>